<evidence type="ECO:0000259" key="14">
    <source>
        <dbReference type="Pfam" id="PF02463"/>
    </source>
</evidence>
<evidence type="ECO:0000313" key="15">
    <source>
        <dbReference type="EMBL" id="MCP0887076.1"/>
    </source>
</evidence>
<dbReference type="GO" id="GO:0009432">
    <property type="term" value="P:SOS response"/>
    <property type="evidence" value="ECO:0007669"/>
    <property type="project" value="UniProtKB-UniRule"/>
</dbReference>
<keyword evidence="10 12" id="KW-0234">DNA repair</keyword>
<keyword evidence="5 12" id="KW-0235">DNA replication</keyword>
<dbReference type="InterPro" id="IPR001238">
    <property type="entry name" value="DNA-binding_RecF"/>
</dbReference>
<evidence type="ECO:0000256" key="13">
    <source>
        <dbReference type="RuleBase" id="RU000578"/>
    </source>
</evidence>
<dbReference type="Proteomes" id="UP001139006">
    <property type="component" value="Unassembled WGS sequence"/>
</dbReference>
<name>A0A9X2FLU0_9LACO</name>
<keyword evidence="16" id="KW-1185">Reference proteome</keyword>
<comment type="similarity">
    <text evidence="2 12 13">Belongs to the RecF family.</text>
</comment>
<evidence type="ECO:0000256" key="6">
    <source>
        <dbReference type="ARBA" id="ARBA00022741"/>
    </source>
</evidence>
<feature type="binding site" evidence="12">
    <location>
        <begin position="30"/>
        <end position="37"/>
    </location>
    <ligand>
        <name>ATP</name>
        <dbReference type="ChEBI" id="CHEBI:30616"/>
    </ligand>
</feature>
<dbReference type="FunFam" id="1.20.1050.90:FF:000002">
    <property type="entry name" value="DNA replication and repair protein RecF"/>
    <property type="match status" value="1"/>
</dbReference>
<dbReference type="InterPro" id="IPR018078">
    <property type="entry name" value="DNA-binding_RecF_CS"/>
</dbReference>
<keyword evidence="11 12" id="KW-0742">SOS response</keyword>
<keyword evidence="9 12" id="KW-0238">DNA-binding</keyword>
<comment type="caution">
    <text evidence="15">The sequence shown here is derived from an EMBL/GenBank/DDBJ whole genome shotgun (WGS) entry which is preliminary data.</text>
</comment>
<dbReference type="RefSeq" id="WP_253360631.1">
    <property type="nucleotide sequence ID" value="NZ_JAIULA010000011.1"/>
</dbReference>
<dbReference type="AlphaFoldDB" id="A0A9X2FLU0"/>
<dbReference type="InterPro" id="IPR027417">
    <property type="entry name" value="P-loop_NTPase"/>
</dbReference>
<protein>
    <recommendedName>
        <fullName evidence="3 12">DNA replication and repair protein RecF</fullName>
    </recommendedName>
</protein>
<dbReference type="PROSITE" id="PS00617">
    <property type="entry name" value="RECF_1"/>
    <property type="match status" value="1"/>
</dbReference>
<dbReference type="PANTHER" id="PTHR32182:SF0">
    <property type="entry name" value="DNA REPLICATION AND REPAIR PROTEIN RECF"/>
    <property type="match status" value="1"/>
</dbReference>
<dbReference type="Gene3D" id="1.20.1050.90">
    <property type="entry name" value="RecF/RecN/SMC, N-terminal domain"/>
    <property type="match status" value="1"/>
</dbReference>
<comment type="subcellular location">
    <subcellularLocation>
        <location evidence="1 12 13">Cytoplasm</location>
    </subcellularLocation>
</comment>
<dbReference type="HAMAP" id="MF_00365">
    <property type="entry name" value="RecF"/>
    <property type="match status" value="1"/>
</dbReference>
<dbReference type="InterPro" id="IPR042174">
    <property type="entry name" value="RecF_2"/>
</dbReference>
<sequence>MYLKELQLKNFRNYNEANITFSPAVNVLIGENAQGKTNLLEAIYVLAMASSHRTAKDKELIGFNQQYAQLKGEIIRRLGPLTLELELSKKGKKVKVNHIERAKLSEYIGQLNVILFAPEDLALVKGAPAERRRFIDMEFSQIDGLYLHDLSQYRTVLRQRNKYLKDLQLQKTKDQLYLDVLSEQLASLGGKIIVKRLEYLQELESYARILHAEITQKKETLTLSYEAPLRDATTKTAMQLSNELLQKMNDIRKKEIFQGTTLIGPHRDDIKFFINDNNVQIYGSQGQQRTAALSIKLAEIEVMKEQTGEYPILLLDDVLSELDGNRQTHLLKTIQDKVQTFLTTPGLNDIARQLIKEPKIFNIHAGEINLKL</sequence>
<dbReference type="PANTHER" id="PTHR32182">
    <property type="entry name" value="DNA REPLICATION AND REPAIR PROTEIN RECF"/>
    <property type="match status" value="1"/>
</dbReference>
<evidence type="ECO:0000256" key="12">
    <source>
        <dbReference type="HAMAP-Rule" id="MF_00365"/>
    </source>
</evidence>
<dbReference type="GO" id="GO:0000731">
    <property type="term" value="P:DNA synthesis involved in DNA repair"/>
    <property type="evidence" value="ECO:0007669"/>
    <property type="project" value="TreeGrafter"/>
</dbReference>
<evidence type="ECO:0000256" key="8">
    <source>
        <dbReference type="ARBA" id="ARBA00022840"/>
    </source>
</evidence>
<reference evidence="15 16" key="1">
    <citation type="journal article" date="2023" name="Int. J. Syst. Evol. Microbiol.">
        <title>Ligilactobacillus ubinensis sp. nov., a novel species isolated from the wild ferment of a durian fruit (Durio zibethinus).</title>
        <authorList>
            <person name="Heng Y.C."/>
            <person name="Menon N."/>
            <person name="Chen B."/>
            <person name="Loo B.Z.L."/>
            <person name="Wong G.W.J."/>
            <person name="Lim A.C.H."/>
            <person name="Silvaraju S."/>
            <person name="Kittelmann S."/>
        </authorList>
    </citation>
    <scope>NUCLEOTIDE SEQUENCE [LARGE SCALE GENOMIC DNA]</scope>
    <source>
        <strain evidence="15 16">WILCCON 0076</strain>
    </source>
</reference>
<evidence type="ECO:0000256" key="9">
    <source>
        <dbReference type="ARBA" id="ARBA00023125"/>
    </source>
</evidence>
<evidence type="ECO:0000256" key="3">
    <source>
        <dbReference type="ARBA" id="ARBA00020170"/>
    </source>
</evidence>
<keyword evidence="8 12" id="KW-0067">ATP-binding</keyword>
<feature type="domain" description="RecF/RecN/SMC N-terminal" evidence="14">
    <location>
        <begin position="2"/>
        <end position="343"/>
    </location>
</feature>
<dbReference type="EMBL" id="JAIULA010000011">
    <property type="protein sequence ID" value="MCP0887076.1"/>
    <property type="molecule type" value="Genomic_DNA"/>
</dbReference>
<keyword evidence="7 12" id="KW-0227">DNA damage</keyword>
<proteinExistence type="inferred from homology"/>
<gene>
    <name evidence="12 15" type="primary">recF</name>
    <name evidence="15" type="ORF">LB941_06970</name>
</gene>
<dbReference type="GO" id="GO:0005524">
    <property type="term" value="F:ATP binding"/>
    <property type="evidence" value="ECO:0007669"/>
    <property type="project" value="UniProtKB-UniRule"/>
</dbReference>
<dbReference type="GO" id="GO:0006302">
    <property type="term" value="P:double-strand break repair"/>
    <property type="evidence" value="ECO:0007669"/>
    <property type="project" value="TreeGrafter"/>
</dbReference>
<dbReference type="Pfam" id="PF02463">
    <property type="entry name" value="SMC_N"/>
    <property type="match status" value="1"/>
</dbReference>
<keyword evidence="4 12" id="KW-0963">Cytoplasm</keyword>
<evidence type="ECO:0000256" key="2">
    <source>
        <dbReference type="ARBA" id="ARBA00008016"/>
    </source>
</evidence>
<dbReference type="CDD" id="cd03242">
    <property type="entry name" value="ABC_RecF"/>
    <property type="match status" value="1"/>
</dbReference>
<dbReference type="GO" id="GO:0005737">
    <property type="term" value="C:cytoplasm"/>
    <property type="evidence" value="ECO:0007669"/>
    <property type="project" value="UniProtKB-SubCell"/>
</dbReference>
<dbReference type="PROSITE" id="PS00618">
    <property type="entry name" value="RECF_2"/>
    <property type="match status" value="1"/>
</dbReference>
<comment type="function">
    <text evidence="12 13">The RecF protein is involved in DNA metabolism; it is required for DNA replication and normal SOS inducibility. RecF binds preferentially to single-stranded, linear DNA. It also seems to bind ATP.</text>
</comment>
<dbReference type="GO" id="GO:0003697">
    <property type="term" value="F:single-stranded DNA binding"/>
    <property type="evidence" value="ECO:0007669"/>
    <property type="project" value="UniProtKB-UniRule"/>
</dbReference>
<accession>A0A9X2FLU0</accession>
<dbReference type="SUPFAM" id="SSF52540">
    <property type="entry name" value="P-loop containing nucleoside triphosphate hydrolases"/>
    <property type="match status" value="1"/>
</dbReference>
<evidence type="ECO:0000256" key="5">
    <source>
        <dbReference type="ARBA" id="ARBA00022705"/>
    </source>
</evidence>
<evidence type="ECO:0000256" key="1">
    <source>
        <dbReference type="ARBA" id="ARBA00004496"/>
    </source>
</evidence>
<dbReference type="NCBIfam" id="TIGR00611">
    <property type="entry name" value="recf"/>
    <property type="match status" value="1"/>
</dbReference>
<dbReference type="Gene3D" id="3.40.50.300">
    <property type="entry name" value="P-loop containing nucleotide triphosphate hydrolases"/>
    <property type="match status" value="1"/>
</dbReference>
<dbReference type="InterPro" id="IPR003395">
    <property type="entry name" value="RecF/RecN/SMC_N"/>
</dbReference>
<dbReference type="GO" id="GO:0006260">
    <property type="term" value="P:DNA replication"/>
    <property type="evidence" value="ECO:0007669"/>
    <property type="project" value="UniProtKB-UniRule"/>
</dbReference>
<evidence type="ECO:0000313" key="16">
    <source>
        <dbReference type="Proteomes" id="UP001139006"/>
    </source>
</evidence>
<evidence type="ECO:0000256" key="4">
    <source>
        <dbReference type="ARBA" id="ARBA00022490"/>
    </source>
</evidence>
<evidence type="ECO:0000256" key="7">
    <source>
        <dbReference type="ARBA" id="ARBA00022763"/>
    </source>
</evidence>
<evidence type="ECO:0000256" key="10">
    <source>
        <dbReference type="ARBA" id="ARBA00023204"/>
    </source>
</evidence>
<keyword evidence="6 12" id="KW-0547">Nucleotide-binding</keyword>
<organism evidence="15 16">
    <name type="scientific">Ligilactobacillus ubinensis</name>
    <dbReference type="NCBI Taxonomy" id="2876789"/>
    <lineage>
        <taxon>Bacteria</taxon>
        <taxon>Bacillati</taxon>
        <taxon>Bacillota</taxon>
        <taxon>Bacilli</taxon>
        <taxon>Lactobacillales</taxon>
        <taxon>Lactobacillaceae</taxon>
        <taxon>Ligilactobacillus</taxon>
    </lineage>
</organism>
<evidence type="ECO:0000256" key="11">
    <source>
        <dbReference type="ARBA" id="ARBA00023236"/>
    </source>
</evidence>